<dbReference type="InterPro" id="IPR050248">
    <property type="entry name" value="Polysacc_deacetylase_ArnD"/>
</dbReference>
<dbReference type="OrthoDB" id="9812065at2"/>
<dbReference type="GO" id="GO:0016810">
    <property type="term" value="F:hydrolase activity, acting on carbon-nitrogen (but not peptide) bonds"/>
    <property type="evidence" value="ECO:0007669"/>
    <property type="project" value="InterPro"/>
</dbReference>
<reference evidence="5 6" key="1">
    <citation type="submission" date="2018-10" db="EMBL/GenBank/DDBJ databases">
        <title>Falsibacillus sp. genome draft.</title>
        <authorList>
            <person name="Shi S."/>
        </authorList>
    </citation>
    <scope>NUCLEOTIDE SEQUENCE [LARGE SCALE GENOMIC DNA]</scope>
    <source>
        <strain evidence="5 6">GY 10110</strain>
    </source>
</reference>
<evidence type="ECO:0000313" key="5">
    <source>
        <dbReference type="EMBL" id="RLQ95494.1"/>
    </source>
</evidence>
<feature type="domain" description="NodB homology" evidence="4">
    <location>
        <begin position="250"/>
        <end position="429"/>
    </location>
</feature>
<dbReference type="PROSITE" id="PS51677">
    <property type="entry name" value="NODB"/>
    <property type="match status" value="1"/>
</dbReference>
<dbReference type="AlphaFoldDB" id="A0A3L7JYZ3"/>
<dbReference type="PROSITE" id="PS51257">
    <property type="entry name" value="PROKAR_LIPOPROTEIN"/>
    <property type="match status" value="1"/>
</dbReference>
<evidence type="ECO:0000256" key="1">
    <source>
        <dbReference type="ARBA" id="ARBA00022723"/>
    </source>
</evidence>
<dbReference type="Pfam" id="PF01522">
    <property type="entry name" value="Polysacc_deac_1"/>
    <property type="match status" value="1"/>
</dbReference>
<sequence length="441" mass="49666">MKGKPKIHLVSILIVSGVMMAGCTKDQAAPVENSQYAHESSTHTESPKVNENEMLTKIVAFAKQGRIAGNDFEINQSFSEVEKKWGAPSHVDHLAIGNYVSYPSKMTTFGYNGSNIIFDIRSYNQLLHEINYMKIEQSLGKPDEYRVNMDDNIYVYHLGNSIDLKFVIPSSAGFVDHISVYDNARAHQSSPQSADGQKDGDVTDYFLSIKGNSNKLTDRAWTNMLNWRNNMLQFTKKHSKQVFLNGQNVKQVALTFDDGPDQYVTPEVVRVLNKYGVKGSFFFIGSKVEKYPDVVKMAYDQGSLILNHTFDHIDLTQLKENDVQNEIQSTESAIQKIIGKKPAILRPPYGETSDEVVQLAKENNDHIVLWSIDTLDWSQKDSANIERNVLSNVRNGDIILMHTNSSQEVTAKSVASVIENLQKRGFKLVDVATLLHIKPYK</sequence>
<gene>
    <name evidence="5" type="ORF">D9X91_10705</name>
</gene>
<dbReference type="InterPro" id="IPR002509">
    <property type="entry name" value="NODB_dom"/>
</dbReference>
<evidence type="ECO:0000259" key="4">
    <source>
        <dbReference type="PROSITE" id="PS51677"/>
    </source>
</evidence>
<dbReference type="GO" id="GO:0016020">
    <property type="term" value="C:membrane"/>
    <property type="evidence" value="ECO:0007669"/>
    <property type="project" value="TreeGrafter"/>
</dbReference>
<proteinExistence type="predicted"/>
<dbReference type="Proteomes" id="UP000276770">
    <property type="component" value="Unassembled WGS sequence"/>
</dbReference>
<dbReference type="GO" id="GO:0046872">
    <property type="term" value="F:metal ion binding"/>
    <property type="evidence" value="ECO:0007669"/>
    <property type="project" value="UniProtKB-KW"/>
</dbReference>
<feature type="chain" id="PRO_5039275768" evidence="3">
    <location>
        <begin position="22"/>
        <end position="441"/>
    </location>
</feature>
<keyword evidence="6" id="KW-1185">Reference proteome</keyword>
<dbReference type="InterPro" id="IPR011330">
    <property type="entry name" value="Glyco_hydro/deAcase_b/a-brl"/>
</dbReference>
<dbReference type="PANTHER" id="PTHR10587">
    <property type="entry name" value="GLYCOSYL TRANSFERASE-RELATED"/>
    <property type="match status" value="1"/>
</dbReference>
<evidence type="ECO:0000256" key="3">
    <source>
        <dbReference type="SAM" id="SignalP"/>
    </source>
</evidence>
<keyword evidence="1" id="KW-0479">Metal-binding</keyword>
<dbReference type="Pfam" id="PF14172">
    <property type="entry name" value="DUF4309"/>
    <property type="match status" value="1"/>
</dbReference>
<evidence type="ECO:0000313" key="6">
    <source>
        <dbReference type="Proteomes" id="UP000276770"/>
    </source>
</evidence>
<name>A0A3L7JYZ3_9BACI</name>
<comment type="caution">
    <text evidence="5">The sequence shown here is derived from an EMBL/GenBank/DDBJ whole genome shotgun (WGS) entry which is preliminary data.</text>
</comment>
<keyword evidence="2" id="KW-0378">Hydrolase</keyword>
<dbReference type="EMBL" id="RCVZ01000006">
    <property type="protein sequence ID" value="RLQ95494.1"/>
    <property type="molecule type" value="Genomic_DNA"/>
</dbReference>
<protein>
    <submittedName>
        <fullName evidence="5">DUF4309 domain-containing protein</fullName>
    </submittedName>
</protein>
<evidence type="ECO:0000256" key="2">
    <source>
        <dbReference type="ARBA" id="ARBA00022801"/>
    </source>
</evidence>
<accession>A0A3L7JYZ3</accession>
<feature type="signal peptide" evidence="3">
    <location>
        <begin position="1"/>
        <end position="21"/>
    </location>
</feature>
<dbReference type="GO" id="GO:0005975">
    <property type="term" value="P:carbohydrate metabolic process"/>
    <property type="evidence" value="ECO:0007669"/>
    <property type="project" value="InterPro"/>
</dbReference>
<dbReference type="Gene3D" id="3.20.20.370">
    <property type="entry name" value="Glycoside hydrolase/deacetylase"/>
    <property type="match status" value="1"/>
</dbReference>
<keyword evidence="3" id="KW-0732">Signal</keyword>
<dbReference type="SUPFAM" id="SSF88713">
    <property type="entry name" value="Glycoside hydrolase/deacetylase"/>
    <property type="match status" value="1"/>
</dbReference>
<dbReference type="RefSeq" id="WP_121680609.1">
    <property type="nucleotide sequence ID" value="NZ_RCVZ01000006.1"/>
</dbReference>
<dbReference type="PANTHER" id="PTHR10587:SF133">
    <property type="entry name" value="CHITIN DEACETYLASE 1-RELATED"/>
    <property type="match status" value="1"/>
</dbReference>
<organism evidence="5 6">
    <name type="scientific">Falsibacillus albus</name>
    <dbReference type="NCBI Taxonomy" id="2478915"/>
    <lineage>
        <taxon>Bacteria</taxon>
        <taxon>Bacillati</taxon>
        <taxon>Bacillota</taxon>
        <taxon>Bacilli</taxon>
        <taxon>Bacillales</taxon>
        <taxon>Bacillaceae</taxon>
        <taxon>Falsibacillus</taxon>
    </lineage>
</organism>
<dbReference type="InterPro" id="IPR025453">
    <property type="entry name" value="DUF4309"/>
</dbReference>
<dbReference type="CDD" id="cd10917">
    <property type="entry name" value="CE4_NodB_like_6s_7s"/>
    <property type="match status" value="1"/>
</dbReference>